<comment type="caution">
    <text evidence="1">The sequence shown here is derived from an EMBL/GenBank/DDBJ whole genome shotgun (WGS) entry which is preliminary data.</text>
</comment>
<proteinExistence type="predicted"/>
<sequence>MPTFPYNHDRCIVNISEGVDIQSPSSGTESFAFIHSVAATFSVYLDVFKYVVLQQIFTYRSCLQAYLQDKPFVNISSQSHKLANTNIGSLYNTCLIRSGCAHAKPRVRI</sequence>
<evidence type="ECO:0000313" key="1">
    <source>
        <dbReference type="EMBL" id="GIX89582.1"/>
    </source>
</evidence>
<protein>
    <submittedName>
        <fullName evidence="1">Uncharacterized protein</fullName>
    </submittedName>
</protein>
<dbReference type="Proteomes" id="UP001054945">
    <property type="component" value="Unassembled WGS sequence"/>
</dbReference>
<evidence type="ECO:0000313" key="2">
    <source>
        <dbReference type="Proteomes" id="UP001054945"/>
    </source>
</evidence>
<dbReference type="EMBL" id="BPLR01021442">
    <property type="protein sequence ID" value="GIX89582.1"/>
    <property type="molecule type" value="Genomic_DNA"/>
</dbReference>
<reference evidence="1 2" key="1">
    <citation type="submission" date="2021-06" db="EMBL/GenBank/DDBJ databases">
        <title>Caerostris extrusa draft genome.</title>
        <authorList>
            <person name="Kono N."/>
            <person name="Arakawa K."/>
        </authorList>
    </citation>
    <scope>NUCLEOTIDE SEQUENCE [LARGE SCALE GENOMIC DNA]</scope>
</reference>
<organism evidence="1 2">
    <name type="scientific">Caerostris extrusa</name>
    <name type="common">Bark spider</name>
    <name type="synonym">Caerostris bankana</name>
    <dbReference type="NCBI Taxonomy" id="172846"/>
    <lineage>
        <taxon>Eukaryota</taxon>
        <taxon>Metazoa</taxon>
        <taxon>Ecdysozoa</taxon>
        <taxon>Arthropoda</taxon>
        <taxon>Chelicerata</taxon>
        <taxon>Arachnida</taxon>
        <taxon>Araneae</taxon>
        <taxon>Araneomorphae</taxon>
        <taxon>Entelegynae</taxon>
        <taxon>Araneoidea</taxon>
        <taxon>Araneidae</taxon>
        <taxon>Caerostris</taxon>
    </lineage>
</organism>
<gene>
    <name evidence="1" type="ORF">CEXT_44441</name>
</gene>
<name>A0AAV4NXG1_CAEEX</name>
<accession>A0AAV4NXG1</accession>
<dbReference type="AlphaFoldDB" id="A0AAV4NXG1"/>
<keyword evidence="2" id="KW-1185">Reference proteome</keyword>